<organism evidence="2 3">
    <name type="scientific">Aromia moschata</name>
    <dbReference type="NCBI Taxonomy" id="1265417"/>
    <lineage>
        <taxon>Eukaryota</taxon>
        <taxon>Metazoa</taxon>
        <taxon>Ecdysozoa</taxon>
        <taxon>Arthropoda</taxon>
        <taxon>Hexapoda</taxon>
        <taxon>Insecta</taxon>
        <taxon>Pterygota</taxon>
        <taxon>Neoptera</taxon>
        <taxon>Endopterygota</taxon>
        <taxon>Coleoptera</taxon>
        <taxon>Polyphaga</taxon>
        <taxon>Cucujiformia</taxon>
        <taxon>Chrysomeloidea</taxon>
        <taxon>Cerambycidae</taxon>
        <taxon>Cerambycinae</taxon>
        <taxon>Callichromatini</taxon>
        <taxon>Aromia</taxon>
    </lineage>
</organism>
<dbReference type="AlphaFoldDB" id="A0AAV8YWZ8"/>
<protein>
    <submittedName>
        <fullName evidence="2">Uncharacterized protein</fullName>
    </submittedName>
</protein>
<feature type="compositionally biased region" description="Polar residues" evidence="1">
    <location>
        <begin position="54"/>
        <end position="63"/>
    </location>
</feature>
<proteinExistence type="predicted"/>
<reference evidence="2" key="1">
    <citation type="journal article" date="2023" name="Insect Mol. Biol.">
        <title>Genome sequencing provides insights into the evolution of gene families encoding plant cell wall-degrading enzymes in longhorned beetles.</title>
        <authorList>
            <person name="Shin N.R."/>
            <person name="Okamura Y."/>
            <person name="Kirsch R."/>
            <person name="Pauchet Y."/>
        </authorList>
    </citation>
    <scope>NUCLEOTIDE SEQUENCE</scope>
    <source>
        <strain evidence="2">AMC_N1</strain>
    </source>
</reference>
<keyword evidence="3" id="KW-1185">Reference proteome</keyword>
<name>A0AAV8YWZ8_9CUCU</name>
<dbReference type="Proteomes" id="UP001162162">
    <property type="component" value="Unassembled WGS sequence"/>
</dbReference>
<feature type="region of interest" description="Disordered" evidence="1">
    <location>
        <begin position="40"/>
        <end position="63"/>
    </location>
</feature>
<gene>
    <name evidence="2" type="ORF">NQ318_005436</name>
</gene>
<accession>A0AAV8YWZ8</accession>
<sequence>MSKIKVTLKLCGSIRKVREGCLQGCLRLFLGSMKLVMPMSTDKSKKLGPRSKGTKSSMSFPDL</sequence>
<comment type="caution">
    <text evidence="2">The sequence shown here is derived from an EMBL/GenBank/DDBJ whole genome shotgun (WGS) entry which is preliminary data.</text>
</comment>
<evidence type="ECO:0000313" key="2">
    <source>
        <dbReference type="EMBL" id="KAJ8955888.1"/>
    </source>
</evidence>
<evidence type="ECO:0000313" key="3">
    <source>
        <dbReference type="Proteomes" id="UP001162162"/>
    </source>
</evidence>
<evidence type="ECO:0000256" key="1">
    <source>
        <dbReference type="SAM" id="MobiDB-lite"/>
    </source>
</evidence>
<dbReference type="EMBL" id="JAPWTK010000035">
    <property type="protein sequence ID" value="KAJ8955888.1"/>
    <property type="molecule type" value="Genomic_DNA"/>
</dbReference>